<dbReference type="Pfam" id="PF01645">
    <property type="entry name" value="Glu_synthase"/>
    <property type="match status" value="1"/>
</dbReference>
<comment type="pathway">
    <text evidence="4">Energy metabolism; nitrogen metabolism.</text>
</comment>
<dbReference type="NCBIfam" id="NF008730">
    <property type="entry name" value="PRK11750.1"/>
    <property type="match status" value="1"/>
</dbReference>
<dbReference type="InterPro" id="IPR006982">
    <property type="entry name" value="Glu_synth_centr_N"/>
</dbReference>
<organism evidence="26 27">
    <name type="scientific">Salinisphaera shabanensis E1L3A</name>
    <dbReference type="NCBI Taxonomy" id="1033802"/>
    <lineage>
        <taxon>Bacteria</taxon>
        <taxon>Pseudomonadati</taxon>
        <taxon>Pseudomonadota</taxon>
        <taxon>Gammaproteobacteria</taxon>
        <taxon>Salinisphaerales</taxon>
        <taxon>Salinisphaeraceae</taxon>
        <taxon>Salinisphaera</taxon>
    </lineage>
</organism>
<keyword evidence="15 26" id="KW-0560">Oxidoreductase</keyword>
<keyword evidence="11" id="KW-0479">Metal-binding</keyword>
<comment type="pathway">
    <text evidence="5">Nitrogen metabolism.</text>
</comment>
<keyword evidence="13" id="KW-0521">NADP</keyword>
<keyword evidence="18" id="KW-0314">Glutamate biosynthesis</keyword>
<dbReference type="eggNOG" id="COG0069">
    <property type="taxonomic scope" value="Bacteria"/>
</dbReference>
<evidence type="ECO:0000256" key="6">
    <source>
        <dbReference type="ARBA" id="ARBA00009716"/>
    </source>
</evidence>
<evidence type="ECO:0000256" key="7">
    <source>
        <dbReference type="ARBA" id="ARBA00012079"/>
    </source>
</evidence>
<evidence type="ECO:0000256" key="17">
    <source>
        <dbReference type="ARBA" id="ARBA00023014"/>
    </source>
</evidence>
<dbReference type="InterPro" id="IPR036485">
    <property type="entry name" value="Glu_synth_asu_C_sf"/>
</dbReference>
<evidence type="ECO:0000256" key="5">
    <source>
        <dbReference type="ARBA" id="ARBA00004909"/>
    </source>
</evidence>
<evidence type="ECO:0000256" key="9">
    <source>
        <dbReference type="ARBA" id="ARBA00022630"/>
    </source>
</evidence>
<dbReference type="EC" id="1.4.1.13" evidence="7"/>
<evidence type="ECO:0000256" key="19">
    <source>
        <dbReference type="ARBA" id="ARBA00023291"/>
    </source>
</evidence>
<evidence type="ECO:0000256" key="8">
    <source>
        <dbReference type="ARBA" id="ARBA00022605"/>
    </source>
</evidence>
<evidence type="ECO:0000256" key="13">
    <source>
        <dbReference type="ARBA" id="ARBA00022857"/>
    </source>
</evidence>
<dbReference type="OrthoDB" id="9758182at2"/>
<comment type="cofactor">
    <cofactor evidence="2">
        <name>[3Fe-4S] cluster</name>
        <dbReference type="ChEBI" id="CHEBI:21137"/>
    </cofactor>
</comment>
<keyword evidence="14" id="KW-0315">Glutamine amidotransferase</keyword>
<dbReference type="Pfam" id="PF00310">
    <property type="entry name" value="GATase_2"/>
    <property type="match status" value="1"/>
</dbReference>
<dbReference type="SUPFAM" id="SSF69336">
    <property type="entry name" value="Alpha subunit of glutamate synthase, C-terminal domain"/>
    <property type="match status" value="1"/>
</dbReference>
<comment type="catalytic activity">
    <reaction evidence="21">
        <text>2 L-glutamate + NADP(+) = L-glutamine + 2-oxoglutarate + NADPH + H(+)</text>
        <dbReference type="Rhea" id="RHEA:15501"/>
        <dbReference type="ChEBI" id="CHEBI:15378"/>
        <dbReference type="ChEBI" id="CHEBI:16810"/>
        <dbReference type="ChEBI" id="CHEBI:29985"/>
        <dbReference type="ChEBI" id="CHEBI:57783"/>
        <dbReference type="ChEBI" id="CHEBI:58349"/>
        <dbReference type="ChEBI" id="CHEBI:58359"/>
        <dbReference type="EC" id="1.4.1.13"/>
    </reaction>
</comment>
<keyword evidence="16" id="KW-0408">Iron</keyword>
<evidence type="ECO:0000256" key="3">
    <source>
        <dbReference type="ARBA" id="ARBA00001974"/>
    </source>
</evidence>
<dbReference type="Pfam" id="PF01493">
    <property type="entry name" value="GXGXG"/>
    <property type="match status" value="1"/>
</dbReference>
<evidence type="ECO:0000259" key="25">
    <source>
        <dbReference type="PROSITE" id="PS51278"/>
    </source>
</evidence>
<dbReference type="PANTHER" id="PTHR11938:SF148">
    <property type="entry name" value="GLUTAMATE SYNTHASE [NADPH] LARGE CHAIN"/>
    <property type="match status" value="1"/>
</dbReference>
<keyword evidence="9" id="KW-0285">Flavoprotein</keyword>
<protein>
    <recommendedName>
        <fullName evidence="23">Glutamate synthase [NADPH] large chain</fullName>
        <ecNumber evidence="7">1.4.1.13</ecNumber>
    </recommendedName>
    <alternativeName>
        <fullName evidence="24">Glutamate synthase subunit alpha</fullName>
    </alternativeName>
</protein>
<keyword evidence="10" id="KW-0288">FMN</keyword>
<dbReference type="InterPro" id="IPR029055">
    <property type="entry name" value="Ntn_hydrolases_N"/>
</dbReference>
<dbReference type="FunFam" id="3.20.20.70:FF:000109">
    <property type="entry name" value="Glutamate synthase, large subunit"/>
    <property type="match status" value="1"/>
</dbReference>
<evidence type="ECO:0000256" key="14">
    <source>
        <dbReference type="ARBA" id="ARBA00022962"/>
    </source>
</evidence>
<dbReference type="Gene3D" id="2.160.20.60">
    <property type="entry name" value="Glutamate synthase, alpha subunit, C-terminal domain"/>
    <property type="match status" value="1"/>
</dbReference>
<evidence type="ECO:0000256" key="1">
    <source>
        <dbReference type="ARBA" id="ARBA00001917"/>
    </source>
</evidence>
<dbReference type="STRING" id="1033802.SSPSH_003548"/>
<dbReference type="GO" id="GO:0006537">
    <property type="term" value="P:glutamate biosynthetic process"/>
    <property type="evidence" value="ECO:0007669"/>
    <property type="project" value="UniProtKB-KW"/>
</dbReference>
<dbReference type="InterPro" id="IPR050711">
    <property type="entry name" value="ET-N_metabolism_enzyme"/>
</dbReference>
<evidence type="ECO:0000256" key="22">
    <source>
        <dbReference type="ARBA" id="ARBA00053198"/>
    </source>
</evidence>
<name>U2FT94_9GAMM</name>
<comment type="similarity">
    <text evidence="6">Belongs to the glutamate synthase family.</text>
</comment>
<dbReference type="Gene3D" id="3.20.20.70">
    <property type="entry name" value="Aldolase class I"/>
    <property type="match status" value="2"/>
</dbReference>
<evidence type="ECO:0000256" key="18">
    <source>
        <dbReference type="ARBA" id="ARBA00023164"/>
    </source>
</evidence>
<evidence type="ECO:0000313" key="26">
    <source>
        <dbReference type="EMBL" id="ERJ17633.1"/>
    </source>
</evidence>
<evidence type="ECO:0000256" key="2">
    <source>
        <dbReference type="ARBA" id="ARBA00001927"/>
    </source>
</evidence>
<dbReference type="PROSITE" id="PS51278">
    <property type="entry name" value="GATASE_TYPE_2"/>
    <property type="match status" value="1"/>
</dbReference>
<dbReference type="InterPro" id="IPR002489">
    <property type="entry name" value="Glu_synth_asu_C"/>
</dbReference>
<keyword evidence="8" id="KW-0028">Amino-acid biosynthesis</keyword>
<proteinExistence type="inferred from homology"/>
<sequence length="1509" mass="165380">MISDTAFGIRELPSIAPNLTRGLKMHQLKGGLYSPEFERDACGFGLIANMDNQPSHWLVETTIGALERLTHRGAVAADGKTGDGCGILMKKPDAFLRLLADEAGIALADHYASGIVFLNQDAELRDAAKTEFARQLEAEGLTVAGWREVPIDAESACGDQALETLPYLEQLFVNAPTDMDHALFESKLVFSRRRTENALPDDDMFYVPSLSAHVLSYKGMVMPSYLPVFYKDLADERLETSLCVFHQRFSTNTLPQWRLAQPFRYLAHNGEINTVTGNRNWSTARANKFVSDKLPDLESILPLVSTTGSDSQSLDNMLEVLLAGGMDIFYAMRLLMPPAWQNVDYMSADLRAFYEYNSMHMEPWDGPAGIVLTDGRYAACCLDRNGLRPARYVITKDRHITLASEIGVWDYNPADVVAKGRLKPGDMIAVDTENGELIKPQEIDKRLASRAPYKQWLKKNARMLESRLADTRDEAWMEREQVKVYEKLFHVSFEERDQVLRPLAEAGQEATGSMGDDTPFPVLSRVDRVIYDYFRQKFAQVTNPPIDSLRERIVMSLETCFGRERNVFEENEERAKRLVVDSPVLSTGKFRRLLSIDDGDYAHTIIDLNYDAGTALSDAIATICDQAVDAVKNGKTVLVLSDRDIEQGKLPIQALLATGAIHHRLTRENLRCDANLVVDTASARDAHHFACLIGYGASAIHPYLAYESLNDLVRCGQIDSRDTNELCATYRKGINKGLYKIMSKMGISTVTSYRGAQLFEIVGLDHEVTQTCFEGTVSRVAGAGFVHLQADMARLAQNAWNPRVAINQGGLLKFVHGQEYHCYNPDVIATLHDAVSTGDYDKYREYAQIVQGRPVSVLRDLFKLRDDIEPISVDEVEPIEDITPRFDSAGMSLGALSPEAHESLAQGMNRMGGRSNSGEGGEDAARFGTDKMSKIKQVASGRFGVTPHYLVNAEVLQIKIAQGAKPGEGGQLPGHKVNEMIARLRYSKPGVALISPPPHHDIYSIEDLAQLIFDLKQVNPQALVSVKLVSGPGVGTIAAGVAKAYADLITISGYDGGTGASPLTSVRYAGTPWELGLSETQQTLRANDLREKVRVQTDGGLKTGLDVIKAAILGAESFGFGTGPMVALGCKYLRVCHLNNCATGVATQNEVLRERHYIGIPEMVQNFFGFIAQDTRELMAQIGVRSLGDLIGRTDLLEILPGETAKQQGLDLAPILSKGGLADDIPTQCLDPHNEPFDKGELAEQMVADALDAIENKTGGTFEYDVHNNNRSLGARLSGEIARRHGNLDMEDAPITLKLTGTAGQSFGVFNAGGLHMYLEGDANDYVGKGMAGGRLVIRPSPDAGFVAREAAIIGNTCLYGATGGSLYAAGMGGERFGVRNSGATAVVEGIGDHGCEYMTGGCVVVLGHTGVNFGAGMTGGLAYVLDEKREFVDRYNHELIDIHRLVSENMEAHRHYLREMIEAHVAETGSAWGAEILEDFRDYIGQFWLVKPKAESVETILDTLNRAA</sequence>
<dbReference type="FunFam" id="3.20.20.70:FF:000061">
    <property type="entry name" value="Glutamate synthase large subunit"/>
    <property type="match status" value="1"/>
</dbReference>
<dbReference type="InterPro" id="IPR017932">
    <property type="entry name" value="GATase_2_dom"/>
</dbReference>
<keyword evidence="17" id="KW-0411">Iron-sulfur</keyword>
<dbReference type="eggNOG" id="COG0067">
    <property type="taxonomic scope" value="Bacteria"/>
</dbReference>
<reference evidence="26 27" key="1">
    <citation type="journal article" date="2011" name="J. Bacteriol.">
        <title>Genome sequence of Salinisphaera shabanensis, a gammaproteobacterium from the harsh, variable environment of the brine-seawater interface of the Shaban Deep in the Red Sea.</title>
        <authorList>
            <person name="Antunes A."/>
            <person name="Alam I."/>
            <person name="Bajic V.B."/>
            <person name="Stingl U."/>
        </authorList>
    </citation>
    <scope>NUCLEOTIDE SEQUENCE [LARGE SCALE GENOMIC DNA]</scope>
    <source>
        <strain evidence="26 27">E1L3A</strain>
    </source>
</reference>
<dbReference type="CDD" id="cd00713">
    <property type="entry name" value="GltS"/>
    <property type="match status" value="1"/>
</dbReference>
<dbReference type="Gene3D" id="3.60.20.10">
    <property type="entry name" value="Glutamine Phosphoribosylpyrophosphate, subunit 1, domain 1"/>
    <property type="match status" value="1"/>
</dbReference>
<keyword evidence="19" id="KW-0003">3Fe-4S</keyword>
<dbReference type="Proteomes" id="UP000006242">
    <property type="component" value="Unassembled WGS sequence"/>
</dbReference>
<dbReference type="PANTHER" id="PTHR11938">
    <property type="entry name" value="FAD NADPH DEHYDROGENASE/OXIDOREDUCTASE"/>
    <property type="match status" value="1"/>
</dbReference>
<reference evidence="26 27" key="2">
    <citation type="journal article" date="2013" name="PLoS ONE">
        <title>INDIGO - INtegrated Data Warehouse of MIcrobial GenOmes with Examples from the Red Sea Extremophiles.</title>
        <authorList>
            <person name="Alam I."/>
            <person name="Antunes A."/>
            <person name="Kamau A.A."/>
            <person name="Ba Alawi W."/>
            <person name="Kalkatawi M."/>
            <person name="Stingl U."/>
            <person name="Bajic V.B."/>
        </authorList>
    </citation>
    <scope>NUCLEOTIDE SEQUENCE [LARGE SCALE GENOMIC DNA]</scope>
    <source>
        <strain evidence="26 27">E1L3A</strain>
    </source>
</reference>
<keyword evidence="27" id="KW-1185">Reference proteome</keyword>
<comment type="function">
    <text evidence="22">Catalyzes the conversion of L-glutamine and 2-oxoglutarate into two molecules of L-glutamate.</text>
</comment>
<dbReference type="CDD" id="cd02808">
    <property type="entry name" value="GltS_FMN"/>
    <property type="match status" value="1"/>
</dbReference>
<evidence type="ECO:0000256" key="10">
    <source>
        <dbReference type="ARBA" id="ARBA00022643"/>
    </source>
</evidence>
<dbReference type="GO" id="GO:0004355">
    <property type="term" value="F:glutamate synthase (NADPH) activity"/>
    <property type="evidence" value="ECO:0007669"/>
    <property type="project" value="UniProtKB-EC"/>
</dbReference>
<dbReference type="CDD" id="cd00982">
    <property type="entry name" value="gltB_C"/>
    <property type="match status" value="1"/>
</dbReference>
<dbReference type="GO" id="GO:0051538">
    <property type="term" value="F:3 iron, 4 sulfur cluster binding"/>
    <property type="evidence" value="ECO:0007669"/>
    <property type="project" value="UniProtKB-KW"/>
</dbReference>
<evidence type="ECO:0000256" key="4">
    <source>
        <dbReference type="ARBA" id="ARBA00004802"/>
    </source>
</evidence>
<dbReference type="GO" id="GO:0019676">
    <property type="term" value="P:ammonia assimilation cycle"/>
    <property type="evidence" value="ECO:0007669"/>
    <property type="project" value="TreeGrafter"/>
</dbReference>
<comment type="cofactor">
    <cofactor evidence="1">
        <name>FMN</name>
        <dbReference type="ChEBI" id="CHEBI:58210"/>
    </cofactor>
</comment>
<dbReference type="FunFam" id="2.160.20.60:FF:000002">
    <property type="entry name" value="Glutamate synthase, large subunit"/>
    <property type="match status" value="1"/>
</dbReference>
<dbReference type="EMBL" id="AFNV02000032">
    <property type="protein sequence ID" value="ERJ17633.1"/>
    <property type="molecule type" value="Genomic_DNA"/>
</dbReference>
<evidence type="ECO:0000256" key="23">
    <source>
        <dbReference type="ARBA" id="ARBA00072108"/>
    </source>
</evidence>
<comment type="pathway">
    <text evidence="20">Amino-acid biosynthesis; L-glutamate biosynthesis via GLT pathway; L-glutamate from 2-oxoglutarate and L-glutamine (NADP(+) route): step 1/1.</text>
</comment>
<gene>
    <name evidence="26" type="primary">gltB</name>
    <name evidence="26" type="ORF">SSPSH_003548</name>
</gene>
<dbReference type="InterPro" id="IPR013785">
    <property type="entry name" value="Aldolase_TIM"/>
</dbReference>
<evidence type="ECO:0000256" key="21">
    <source>
        <dbReference type="ARBA" id="ARBA00048151"/>
    </source>
</evidence>
<comment type="cofactor">
    <cofactor evidence="3">
        <name>FAD</name>
        <dbReference type="ChEBI" id="CHEBI:57692"/>
    </cofactor>
</comment>
<evidence type="ECO:0000256" key="12">
    <source>
        <dbReference type="ARBA" id="ARBA00022827"/>
    </source>
</evidence>
<evidence type="ECO:0000256" key="24">
    <source>
        <dbReference type="ARBA" id="ARBA00079921"/>
    </source>
</evidence>
<dbReference type="InterPro" id="IPR002932">
    <property type="entry name" value="Glu_synthdom"/>
</dbReference>
<dbReference type="SUPFAM" id="SSF51395">
    <property type="entry name" value="FMN-linked oxidoreductases"/>
    <property type="match status" value="1"/>
</dbReference>
<evidence type="ECO:0000313" key="27">
    <source>
        <dbReference type="Proteomes" id="UP000006242"/>
    </source>
</evidence>
<dbReference type="SUPFAM" id="SSF56235">
    <property type="entry name" value="N-terminal nucleophile aminohydrolases (Ntn hydrolases)"/>
    <property type="match status" value="1"/>
</dbReference>
<evidence type="ECO:0000256" key="20">
    <source>
        <dbReference type="ARBA" id="ARBA00037898"/>
    </source>
</evidence>
<dbReference type="Pfam" id="PF04898">
    <property type="entry name" value="Glu_syn_central"/>
    <property type="match status" value="1"/>
</dbReference>
<evidence type="ECO:0000256" key="15">
    <source>
        <dbReference type="ARBA" id="ARBA00023002"/>
    </source>
</evidence>
<feature type="domain" description="Glutamine amidotransferase type-2" evidence="25">
    <location>
        <begin position="42"/>
        <end position="433"/>
    </location>
</feature>
<dbReference type="GO" id="GO:0046872">
    <property type="term" value="F:metal ion binding"/>
    <property type="evidence" value="ECO:0007669"/>
    <property type="project" value="UniProtKB-KW"/>
</dbReference>
<accession>U2FT94</accession>
<evidence type="ECO:0000256" key="16">
    <source>
        <dbReference type="ARBA" id="ARBA00023004"/>
    </source>
</evidence>
<dbReference type="FunFam" id="3.60.20.10:FF:000001">
    <property type="entry name" value="Glutamate synthase, large subunit"/>
    <property type="match status" value="1"/>
</dbReference>
<evidence type="ECO:0000256" key="11">
    <source>
        <dbReference type="ARBA" id="ARBA00022723"/>
    </source>
</evidence>
<keyword evidence="12" id="KW-0274">FAD</keyword>
<comment type="caution">
    <text evidence="26">The sequence shown here is derived from an EMBL/GenBank/DDBJ whole genome shotgun (WGS) entry which is preliminary data.</text>
</comment>